<accession>A0A7T8GRG5</accession>
<reference evidence="2" key="1">
    <citation type="submission" date="2021-01" db="EMBL/GenBank/DDBJ databases">
        <title>Caligus Genome Assembly.</title>
        <authorList>
            <person name="Gallardo-Escarate C."/>
        </authorList>
    </citation>
    <scope>NUCLEOTIDE SEQUENCE [LARGE SCALE GENOMIC DNA]</scope>
</reference>
<sequence length="67" mass="7708">MVRSNKICFTLNSFETEEQSGYGVPQQECKVDKVRHHRRRDGSEGPSIYKVILPITGPFEGHKWESS</sequence>
<dbReference type="EMBL" id="CP045904">
    <property type="protein sequence ID" value="QQP36442.1"/>
    <property type="molecule type" value="Genomic_DNA"/>
</dbReference>
<keyword evidence="2" id="KW-1185">Reference proteome</keyword>
<protein>
    <submittedName>
        <fullName evidence="1">Uncharacterized protein</fullName>
    </submittedName>
</protein>
<evidence type="ECO:0000313" key="2">
    <source>
        <dbReference type="Proteomes" id="UP000595437"/>
    </source>
</evidence>
<name>A0A7T8GRG5_CALRO</name>
<gene>
    <name evidence="1" type="ORF">FKW44_021551</name>
</gene>
<feature type="non-terminal residue" evidence="1">
    <location>
        <position position="67"/>
    </location>
</feature>
<dbReference type="Proteomes" id="UP000595437">
    <property type="component" value="Chromosome 15"/>
</dbReference>
<evidence type="ECO:0000313" key="1">
    <source>
        <dbReference type="EMBL" id="QQP36442.1"/>
    </source>
</evidence>
<proteinExistence type="predicted"/>
<dbReference type="AlphaFoldDB" id="A0A7T8GRG5"/>
<organism evidence="1 2">
    <name type="scientific">Caligus rogercresseyi</name>
    <name type="common">Sea louse</name>
    <dbReference type="NCBI Taxonomy" id="217165"/>
    <lineage>
        <taxon>Eukaryota</taxon>
        <taxon>Metazoa</taxon>
        <taxon>Ecdysozoa</taxon>
        <taxon>Arthropoda</taxon>
        <taxon>Crustacea</taxon>
        <taxon>Multicrustacea</taxon>
        <taxon>Hexanauplia</taxon>
        <taxon>Copepoda</taxon>
        <taxon>Siphonostomatoida</taxon>
        <taxon>Caligidae</taxon>
        <taxon>Caligus</taxon>
    </lineage>
</organism>